<dbReference type="SUPFAM" id="SSF50939">
    <property type="entry name" value="Sialidases"/>
    <property type="match status" value="1"/>
</dbReference>
<proteinExistence type="predicted"/>
<reference evidence="1 2" key="1">
    <citation type="submission" date="2024-10" db="EMBL/GenBank/DDBJ databases">
        <title>The Natural Products Discovery Center: Release of the First 8490 Sequenced Strains for Exploring Actinobacteria Biosynthetic Diversity.</title>
        <authorList>
            <person name="Kalkreuter E."/>
            <person name="Kautsar S.A."/>
            <person name="Yang D."/>
            <person name="Bader C.D."/>
            <person name="Teijaro C.N."/>
            <person name="Fluegel L."/>
            <person name="Davis C.M."/>
            <person name="Simpson J.R."/>
            <person name="Lauterbach L."/>
            <person name="Steele A.D."/>
            <person name="Gui C."/>
            <person name="Meng S."/>
            <person name="Li G."/>
            <person name="Viehrig K."/>
            <person name="Ye F."/>
            <person name="Su P."/>
            <person name="Kiefer A.F."/>
            <person name="Nichols A."/>
            <person name="Cepeda A.J."/>
            <person name="Yan W."/>
            <person name="Fan B."/>
            <person name="Jiang Y."/>
            <person name="Adhikari A."/>
            <person name="Zheng C.-J."/>
            <person name="Schuster L."/>
            <person name="Cowan T.M."/>
            <person name="Smanski M.J."/>
            <person name="Chevrette M.G."/>
            <person name="De Carvalho L.P.S."/>
            <person name="Shen B."/>
        </authorList>
    </citation>
    <scope>NUCLEOTIDE SEQUENCE [LARGE SCALE GENOMIC DNA]</scope>
    <source>
        <strain evidence="1 2">NPDC021253</strain>
    </source>
</reference>
<keyword evidence="2" id="KW-1185">Reference proteome</keyword>
<evidence type="ECO:0008006" key="3">
    <source>
        <dbReference type="Google" id="ProtNLM"/>
    </source>
</evidence>
<comment type="caution">
    <text evidence="1">The sequence shown here is derived from an EMBL/GenBank/DDBJ whole genome shotgun (WGS) entry which is preliminary data.</text>
</comment>
<dbReference type="Gene3D" id="2.130.10.10">
    <property type="entry name" value="YVTN repeat-like/Quinoprotein amine dehydrogenase"/>
    <property type="match status" value="1"/>
</dbReference>
<evidence type="ECO:0000313" key="1">
    <source>
        <dbReference type="EMBL" id="MFI0792143.1"/>
    </source>
</evidence>
<sequence length="411" mass="43787">MSDREFSGFDTERVAAAVRQPPLDTLRSTARARRRRRSAGRGAAAVIVLVGLLLGPLHPERGAVDWAGPDPTNPPVEPRGVSGLVLLSERSAVAVEERTCRLSFTSTSDTGRTWSDWHSIEFDDTCVSTPDPNGFGVSDIRYTVLGVRTYLVSIDGRSLLSTDAGRTWRDAGTTVTDVPSFPKDARPVSCQEFCGATRRPLALDPAGGRVYRLAGESGLPPLVKLDLAGDGALWTVYRSLVDGGADTIARSADRGATWRTSSAPPNVTVIAVAGVSGDEAYLLAQPRPEDPNGPPVVGRARLLHTTDGGRSWTDVDTDLPATPTFRPFTVGMDGTLLVGDRTGDGSGSYVWSSRDGGRHFTRSAEVGNEGTFGAARGLVWLGGRDDPADPRTISIRITADGRQWSRLPLPG</sequence>
<dbReference type="Proteomes" id="UP001611075">
    <property type="component" value="Unassembled WGS sequence"/>
</dbReference>
<dbReference type="InterPro" id="IPR015943">
    <property type="entry name" value="WD40/YVTN_repeat-like_dom_sf"/>
</dbReference>
<gene>
    <name evidence="1" type="ORF">ACH4OY_05480</name>
</gene>
<dbReference type="CDD" id="cd15482">
    <property type="entry name" value="Sialidase_non-viral"/>
    <property type="match status" value="1"/>
</dbReference>
<dbReference type="InterPro" id="IPR036278">
    <property type="entry name" value="Sialidase_sf"/>
</dbReference>
<dbReference type="EMBL" id="JBIRPU010000002">
    <property type="protein sequence ID" value="MFI0792143.1"/>
    <property type="molecule type" value="Genomic_DNA"/>
</dbReference>
<name>A0ABW7SJK7_9ACTN</name>
<accession>A0ABW7SJK7</accession>
<dbReference type="RefSeq" id="WP_396676763.1">
    <property type="nucleotide sequence ID" value="NZ_JBIRPU010000002.1"/>
</dbReference>
<protein>
    <recommendedName>
        <fullName evidence="3">Exo-alpha-sialidase</fullName>
    </recommendedName>
</protein>
<organism evidence="1 2">
    <name type="scientific">Micromonospora rubida</name>
    <dbReference type="NCBI Taxonomy" id="2697657"/>
    <lineage>
        <taxon>Bacteria</taxon>
        <taxon>Bacillati</taxon>
        <taxon>Actinomycetota</taxon>
        <taxon>Actinomycetes</taxon>
        <taxon>Micromonosporales</taxon>
        <taxon>Micromonosporaceae</taxon>
        <taxon>Micromonospora</taxon>
    </lineage>
</organism>
<evidence type="ECO:0000313" key="2">
    <source>
        <dbReference type="Proteomes" id="UP001611075"/>
    </source>
</evidence>